<dbReference type="AlphaFoldDB" id="E4ND14"/>
<name>E4ND14_KITSK</name>
<feature type="domain" description="Alanyl-transfer RNA synthetases family profile" evidence="3">
    <location>
        <begin position="71"/>
        <end position="180"/>
    </location>
</feature>
<reference evidence="4 5" key="1">
    <citation type="journal article" date="2010" name="DNA Res.">
        <title>Genome sequence of Kitasatospora setae NBRC 14216T: an evolutionary snapshot of the family Streptomycetaceae.</title>
        <authorList>
            <person name="Ichikawa N."/>
            <person name="Oguchi A."/>
            <person name="Ikeda H."/>
            <person name="Ishikawa J."/>
            <person name="Kitani S."/>
            <person name="Watanabe Y."/>
            <person name="Nakamura S."/>
            <person name="Katano Y."/>
            <person name="Kishi E."/>
            <person name="Sasagawa M."/>
            <person name="Ankai A."/>
            <person name="Fukui S."/>
            <person name="Hashimoto Y."/>
            <person name="Kamata S."/>
            <person name="Otoguro M."/>
            <person name="Tanikawa S."/>
            <person name="Nihira T."/>
            <person name="Horinouchi S."/>
            <person name="Ohnishi Y."/>
            <person name="Hayakawa M."/>
            <person name="Kuzuyama T."/>
            <person name="Arisawa A."/>
            <person name="Nomoto F."/>
            <person name="Miura H."/>
            <person name="Takahashi Y."/>
            <person name="Fujita N."/>
        </authorList>
    </citation>
    <scope>NUCLEOTIDE SEQUENCE [LARGE SCALE GENOMIC DNA]</scope>
    <source>
        <strain evidence="5">ATCC 33774 / DSM 43861 / JCM 3304 / KCC A-0304 / NBRC 14216 / KM-6054</strain>
    </source>
</reference>
<dbReference type="HOGENOM" id="CLU_666952_0_0_11"/>
<proteinExistence type="predicted"/>
<evidence type="ECO:0000256" key="2">
    <source>
        <dbReference type="SAM" id="MobiDB-lite"/>
    </source>
</evidence>
<dbReference type="Gene3D" id="3.30.980.10">
    <property type="entry name" value="Threonyl-trna Synthetase, Chain A, domain 2"/>
    <property type="match status" value="1"/>
</dbReference>
<feature type="compositionally biased region" description="Low complexity" evidence="2">
    <location>
        <begin position="287"/>
        <end position="299"/>
    </location>
</feature>
<protein>
    <recommendedName>
        <fullName evidence="3">Alanyl-transfer RNA synthetases family profile domain-containing protein</fullName>
    </recommendedName>
</protein>
<dbReference type="Pfam" id="PF07973">
    <property type="entry name" value="tRNA_SAD"/>
    <property type="match status" value="1"/>
</dbReference>
<dbReference type="EMBL" id="AP010968">
    <property type="protein sequence ID" value="BAJ29095.1"/>
    <property type="molecule type" value="Genomic_DNA"/>
</dbReference>
<organism evidence="4 5">
    <name type="scientific">Kitasatospora setae (strain ATCC 33774 / DSM 43861 / JCM 3304 / KCC A-0304 / NBRC 14216 / KM-6054)</name>
    <name type="common">Streptomyces setae</name>
    <dbReference type="NCBI Taxonomy" id="452652"/>
    <lineage>
        <taxon>Bacteria</taxon>
        <taxon>Bacillati</taxon>
        <taxon>Actinomycetota</taxon>
        <taxon>Actinomycetes</taxon>
        <taxon>Kitasatosporales</taxon>
        <taxon>Streptomycetaceae</taxon>
        <taxon>Kitasatospora</taxon>
    </lineage>
</organism>
<sequence>MAVPITTDAWGSVPEGGWPEWLRTLPSKGRRDSVKQEVKAFAAAGCEITRAPLAACYREAAALPAGTQRRYGRAYDLDVLADVEQKINEVLVRELDVTAEVMTMDQAREQGAIAMFGEKHGDSVRVVTIGDFSKELGGGTHVGNTAQLGLVKLLGESSIGSGVRRVEALVGADAYRFLAREHTVVAQLTELVKGRPEELPEKISGMLGRLKDAEKEIERFRAEKVLAAAAGLAQGAEDVRGVALVAARVGDGTGADELRKLVLDVRARLGNRPAVAARTTSRRAAARTRPPSRTPSKPSGHWWRSVRDRGTDRAPAAPAGGGTLLVRRGDRRAPPGRRAALGGRTGPVREVDQAGGPCRIRGSMGGHPPGRGGLPRGRSRGRPPGTGRRGPIRAPAGGSARRAGLPQLRPFG</sequence>
<feature type="compositionally biased region" description="Low complexity" evidence="2">
    <location>
        <begin position="392"/>
        <end position="404"/>
    </location>
</feature>
<dbReference type="PROSITE" id="PS50860">
    <property type="entry name" value="AA_TRNA_LIGASE_II_ALA"/>
    <property type="match status" value="1"/>
</dbReference>
<evidence type="ECO:0000259" key="3">
    <source>
        <dbReference type="PROSITE" id="PS50860"/>
    </source>
</evidence>
<dbReference type="Proteomes" id="UP000007076">
    <property type="component" value="Chromosome"/>
</dbReference>
<gene>
    <name evidence="4" type="ordered locus">KSE_32860</name>
</gene>
<dbReference type="PANTHER" id="PTHR11777">
    <property type="entry name" value="ALANYL-TRNA SYNTHETASE"/>
    <property type="match status" value="1"/>
</dbReference>
<feature type="compositionally biased region" description="Gly residues" evidence="2">
    <location>
        <begin position="363"/>
        <end position="375"/>
    </location>
</feature>
<dbReference type="InterPro" id="IPR018163">
    <property type="entry name" value="Thr/Ala-tRNA-synth_IIc_edit"/>
</dbReference>
<dbReference type="eggNOG" id="COG0013">
    <property type="taxonomic scope" value="Bacteria"/>
</dbReference>
<keyword evidence="1" id="KW-0175">Coiled coil</keyword>
<dbReference type="GO" id="GO:0003676">
    <property type="term" value="F:nucleic acid binding"/>
    <property type="evidence" value="ECO:0007669"/>
    <property type="project" value="InterPro"/>
</dbReference>
<feature type="coiled-coil region" evidence="1">
    <location>
        <begin position="203"/>
        <end position="230"/>
    </location>
</feature>
<dbReference type="GO" id="GO:0005524">
    <property type="term" value="F:ATP binding"/>
    <property type="evidence" value="ECO:0007669"/>
    <property type="project" value="InterPro"/>
</dbReference>
<dbReference type="GO" id="GO:0004813">
    <property type="term" value="F:alanine-tRNA ligase activity"/>
    <property type="evidence" value="ECO:0007669"/>
    <property type="project" value="InterPro"/>
</dbReference>
<evidence type="ECO:0000256" key="1">
    <source>
        <dbReference type="SAM" id="Coils"/>
    </source>
</evidence>
<dbReference type="PANTHER" id="PTHR11777:SF9">
    <property type="entry name" value="ALANINE--TRNA LIGASE, CYTOPLASMIC"/>
    <property type="match status" value="1"/>
</dbReference>
<dbReference type="KEGG" id="ksk:KSE_32860"/>
<feature type="region of interest" description="Disordered" evidence="2">
    <location>
        <begin position="274"/>
        <end position="412"/>
    </location>
</feature>
<dbReference type="GO" id="GO:0005829">
    <property type="term" value="C:cytosol"/>
    <property type="evidence" value="ECO:0007669"/>
    <property type="project" value="TreeGrafter"/>
</dbReference>
<dbReference type="InterPro" id="IPR050058">
    <property type="entry name" value="Ala-tRNA_ligase"/>
</dbReference>
<evidence type="ECO:0000313" key="5">
    <source>
        <dbReference type="Proteomes" id="UP000007076"/>
    </source>
</evidence>
<accession>E4ND14</accession>
<dbReference type="SUPFAM" id="SSF55186">
    <property type="entry name" value="ThrRS/AlaRS common domain"/>
    <property type="match status" value="1"/>
</dbReference>
<dbReference type="GO" id="GO:0002161">
    <property type="term" value="F:aminoacyl-tRNA deacylase activity"/>
    <property type="evidence" value="ECO:0007669"/>
    <property type="project" value="TreeGrafter"/>
</dbReference>
<keyword evidence="5" id="KW-1185">Reference proteome</keyword>
<dbReference type="SMART" id="SM00863">
    <property type="entry name" value="tRNA_SAD"/>
    <property type="match status" value="1"/>
</dbReference>
<dbReference type="Gene3D" id="6.10.250.550">
    <property type="match status" value="1"/>
</dbReference>
<dbReference type="PATRIC" id="fig|452652.3.peg.3291"/>
<dbReference type="InterPro" id="IPR018165">
    <property type="entry name" value="Ala-tRNA-synth_IIc_core"/>
</dbReference>
<evidence type="ECO:0000313" key="4">
    <source>
        <dbReference type="EMBL" id="BAJ29095.1"/>
    </source>
</evidence>
<dbReference type="InterPro" id="IPR012947">
    <property type="entry name" value="tRNA_SAD"/>
</dbReference>
<dbReference type="STRING" id="452652.KSE_32860"/>
<dbReference type="GO" id="GO:0006419">
    <property type="term" value="P:alanyl-tRNA aminoacylation"/>
    <property type="evidence" value="ECO:0007669"/>
    <property type="project" value="InterPro"/>
</dbReference>